<comment type="caution">
    <text evidence="1">The sequence shown here is derived from an EMBL/GenBank/DDBJ whole genome shotgun (WGS) entry which is preliminary data.</text>
</comment>
<gene>
    <name evidence="1" type="primary">MSH6_2</name>
    <name evidence="1" type="ORF">EV182_006023</name>
</gene>
<accession>A0ACC1HD50</accession>
<protein>
    <submittedName>
        <fullName evidence="1">DNA mismatch repair protein msh6</fullName>
    </submittedName>
</protein>
<proteinExistence type="predicted"/>
<evidence type="ECO:0000313" key="1">
    <source>
        <dbReference type="EMBL" id="KAJ1673028.1"/>
    </source>
</evidence>
<sequence>MMRCDAARCDVDGSDEEVMVEVKATPSRAGSRRRPVLDKTDSNVPLRFSAYALPAAGANSTPDVEESRSAPSTPRNSRQPKLPSNFNGDATPSRRPPSAAPDTVKKSTKDEVRYPWLENPLDAQRRKPTDPDYDKQTLYIPPSAWAKFTPFEKQFWEIKSKYWDTIVFFKKGSFYEMYDKDAFIAHQEFDLRKSDRINMAMSGVPESSFEHWASKFIAKGYKIAKVDQMETSIGKTMRERGSSQKAENIIRRELTAVLTAGTLVDPKMLTHDLATYCMAIVEAWPDSGDTEPRGPSFGIAFVDAATAQFW</sequence>
<reference evidence="1" key="1">
    <citation type="submission" date="2022-06" db="EMBL/GenBank/DDBJ databases">
        <title>Phylogenomic reconstructions and comparative analyses of Kickxellomycotina fungi.</title>
        <authorList>
            <person name="Reynolds N.K."/>
            <person name="Stajich J.E."/>
            <person name="Barry K."/>
            <person name="Grigoriev I.V."/>
            <person name="Crous P."/>
            <person name="Smith M.E."/>
        </authorList>
    </citation>
    <scope>NUCLEOTIDE SEQUENCE</scope>
    <source>
        <strain evidence="1">RSA 2271</strain>
    </source>
</reference>
<organism evidence="1 2">
    <name type="scientific">Spiromyces aspiralis</name>
    <dbReference type="NCBI Taxonomy" id="68401"/>
    <lineage>
        <taxon>Eukaryota</taxon>
        <taxon>Fungi</taxon>
        <taxon>Fungi incertae sedis</taxon>
        <taxon>Zoopagomycota</taxon>
        <taxon>Kickxellomycotina</taxon>
        <taxon>Kickxellomycetes</taxon>
        <taxon>Kickxellales</taxon>
        <taxon>Kickxellaceae</taxon>
        <taxon>Spiromyces</taxon>
    </lineage>
</organism>
<feature type="non-terminal residue" evidence="1">
    <location>
        <position position="310"/>
    </location>
</feature>
<dbReference type="Proteomes" id="UP001145114">
    <property type="component" value="Unassembled WGS sequence"/>
</dbReference>
<evidence type="ECO:0000313" key="2">
    <source>
        <dbReference type="Proteomes" id="UP001145114"/>
    </source>
</evidence>
<keyword evidence="2" id="KW-1185">Reference proteome</keyword>
<name>A0ACC1HD50_9FUNG</name>
<dbReference type="EMBL" id="JAMZIH010007487">
    <property type="protein sequence ID" value="KAJ1673028.1"/>
    <property type="molecule type" value="Genomic_DNA"/>
</dbReference>